<dbReference type="RefSeq" id="XP_003879893.1">
    <property type="nucleotide sequence ID" value="XM_003879844.1"/>
</dbReference>
<protein>
    <submittedName>
        <fullName evidence="2">Uncharacterized protein</fullName>
    </submittedName>
</protein>
<dbReference type="EMBL" id="LN714475">
    <property type="protein sequence ID" value="CEL64447.1"/>
    <property type="molecule type" value="Genomic_DNA"/>
</dbReference>
<reference evidence="2" key="2">
    <citation type="submission" date="2011-03" db="EMBL/GenBank/DDBJ databases">
        <title>Comparative genomics and transcriptomics of Neospora caninum and Toxoplasma gondii.</title>
        <authorList>
            <person name="Reid A.J."/>
            <person name="Sohal A."/>
            <person name="Harris D."/>
            <person name="Quail M."/>
            <person name="Sanders M."/>
            <person name="Berriman M."/>
            <person name="Wastling J.M."/>
            <person name="Pain A."/>
        </authorList>
    </citation>
    <scope>NUCLEOTIDE SEQUENCE</scope>
    <source>
        <strain evidence="2">Liverpool</strain>
    </source>
</reference>
<name>F0V817_NEOCL</name>
<dbReference type="Proteomes" id="UP000007494">
    <property type="component" value="Chromosome Ib"/>
</dbReference>
<feature type="compositionally biased region" description="Low complexity" evidence="1">
    <location>
        <begin position="652"/>
        <end position="669"/>
    </location>
</feature>
<feature type="region of interest" description="Disordered" evidence="1">
    <location>
        <begin position="256"/>
        <end position="297"/>
    </location>
</feature>
<accession>F0V817</accession>
<feature type="region of interest" description="Disordered" evidence="1">
    <location>
        <begin position="640"/>
        <end position="705"/>
    </location>
</feature>
<feature type="compositionally biased region" description="Basic and acidic residues" evidence="1">
    <location>
        <begin position="275"/>
        <end position="297"/>
    </location>
</feature>
<feature type="compositionally biased region" description="Basic and acidic residues" evidence="1">
    <location>
        <begin position="640"/>
        <end position="651"/>
    </location>
</feature>
<dbReference type="OrthoDB" id="331786at2759"/>
<reference evidence="4" key="3">
    <citation type="journal article" date="2012" name="PLoS Pathog.">
        <title>Comparative genomics of the apicomplexan parasites Toxoplasma gondii and Neospora caninum: Coccidia differing in host range and transmission strategy.</title>
        <authorList>
            <person name="Reid A.J."/>
            <person name="Vermont S.J."/>
            <person name="Cotton J.A."/>
            <person name="Harris D."/>
            <person name="Hill-Cawthorne G.A."/>
            <person name="Konen-Waisman S."/>
            <person name="Latham S.M."/>
            <person name="Mourier T."/>
            <person name="Norton R."/>
            <person name="Quail M.A."/>
            <person name="Sanders M."/>
            <person name="Shanmugam D."/>
            <person name="Sohal A."/>
            <person name="Wasmuth J.D."/>
            <person name="Brunk B."/>
            <person name="Grigg M.E."/>
            <person name="Howard J.C."/>
            <person name="Parkinson J."/>
            <person name="Roos D.S."/>
            <person name="Trees A.J."/>
            <person name="Berriman M."/>
            <person name="Pain A."/>
            <person name="Wastling J.M."/>
        </authorList>
    </citation>
    <scope>NUCLEOTIDE SEQUENCE [LARGE SCALE GENOMIC DNA]</scope>
    <source>
        <strain evidence="4">Liverpool</strain>
    </source>
</reference>
<feature type="region of interest" description="Disordered" evidence="1">
    <location>
        <begin position="791"/>
        <end position="814"/>
    </location>
</feature>
<sequence length="978" mass="106840">MAHPLAVLGKVNRFSQLAISRTPQCPWRVRGLSNKAVCGVRETRLSSLSPHPPFCSASVLPGLQACLSKQPAMRARSVRTRVLISETSCKQEVHAYHSAQRASGCATLVSTHRRTPVGRGCVPRFVHTRRICQENPVAAECRRPRGRVRPQPPPGTLFAAPAPPIPGGTVPRRDTWRNSLKSGHPCPPAGLSPRPSYSVSEGGAFHPHQGRIPFGAPTVPLSPATVGNAGSSSCHSEERVSGWSRGDLFGALGSLRSKHSSRSSSKNPLALSAPKNERQEKVSRKPEQPDRREKRTGLLDELMSTFESFLARETQKRSSSASVLGTQRTSTRSDADLVLSRFQAAIQPGGWDLGIPLVPFLLLGPFVSLLVYAFLWKSLWRPLKREERAGRHAATQAEENGVRGAAPKPFSLSLVPLSVSDLLSHVGPFLAKHVESRGVCERALRELQGPPLAREAKGSSLAALQSMLQYPSIADRLCSTKIRSPPLHASASSCAPGTLDPSPVETDKETQGERERSKQETEGEESRNEGDTDKTPLEIVLSVFVGQNLPEGIVKQSTEWLMELSSLCTILRHTLPEDRAVPYDHLLLLVNANASLWGHEPSFEELRARVLLKLLENKANALAVYDREIPQLQARLVEGDSGHREELERPFAGKTAPSGGSAPSADSGAVTAENDAPPEHAPNSLPVSDASEMEKENREEEKAEPSPRLVLDYLLNPSPYTTPDSIFLQLWPVGQRIRAGEPEHALRRAVKLVRFFVETRDALENSAHSPEAARAGTNSVSLSSKSSFWNKLTGSESQSPERDDEVPGNAGRSVNAHTLAVKDTDFRGVPTLPFSSVSHLFSDSSSPSPRRSPPWCTKVFLRELESDFLCVLSVVFLGVFSRKGGGENLFGEIGKIALTGLRALRGLAILETAYHLETKFIHSPAYYEATDSDMIKQSLGLATFNGLLAAAVFRTHKYVLLPFFLLRLRDMFAMDFRI</sequence>
<dbReference type="AlphaFoldDB" id="F0V817"/>
<proteinExistence type="predicted"/>
<dbReference type="EMBL" id="FR823381">
    <property type="protein sequence ID" value="CBZ49858.1"/>
    <property type="molecule type" value="Genomic_DNA"/>
</dbReference>
<feature type="region of interest" description="Disordered" evidence="1">
    <location>
        <begin position="488"/>
        <end position="533"/>
    </location>
</feature>
<organism evidence="2 4">
    <name type="scientific">Neospora caninum (strain Liverpool)</name>
    <dbReference type="NCBI Taxonomy" id="572307"/>
    <lineage>
        <taxon>Eukaryota</taxon>
        <taxon>Sar</taxon>
        <taxon>Alveolata</taxon>
        <taxon>Apicomplexa</taxon>
        <taxon>Conoidasida</taxon>
        <taxon>Coccidia</taxon>
        <taxon>Eucoccidiorida</taxon>
        <taxon>Eimeriorina</taxon>
        <taxon>Sarcocystidae</taxon>
        <taxon>Neospora</taxon>
    </lineage>
</organism>
<dbReference type="InParanoid" id="F0V817"/>
<evidence type="ECO:0000313" key="3">
    <source>
        <dbReference type="EMBL" id="CEL64447.1"/>
    </source>
</evidence>
<evidence type="ECO:0000313" key="2">
    <source>
        <dbReference type="EMBL" id="CBZ49858.1"/>
    </source>
</evidence>
<dbReference type="eggNOG" id="ENOG502QYP1">
    <property type="taxonomic scope" value="Eukaryota"/>
</dbReference>
<dbReference type="GeneID" id="13445907"/>
<feature type="compositionally biased region" description="Pro residues" evidence="1">
    <location>
        <begin position="150"/>
        <end position="166"/>
    </location>
</feature>
<feature type="region of interest" description="Disordered" evidence="1">
    <location>
        <begin position="143"/>
        <end position="240"/>
    </location>
</feature>
<keyword evidence="4" id="KW-1185">Reference proteome</keyword>
<dbReference type="OMA" id="IFLQLWP"/>
<evidence type="ECO:0000256" key="1">
    <source>
        <dbReference type="SAM" id="MobiDB-lite"/>
    </source>
</evidence>
<dbReference type="VEuPathDB" id="ToxoDB:NCLIV_003430"/>
<feature type="compositionally biased region" description="Basic and acidic residues" evidence="1">
    <location>
        <begin position="692"/>
        <end position="705"/>
    </location>
</feature>
<feature type="compositionally biased region" description="Basic and acidic residues" evidence="1">
    <location>
        <begin position="505"/>
        <end position="533"/>
    </location>
</feature>
<reference evidence="3" key="4">
    <citation type="journal article" date="2015" name="PLoS ONE">
        <title>Comprehensive Evaluation of Toxoplasma gondii VEG and Neospora caninum LIV Genomes with Tachyzoite Stage Transcriptome and Proteome Defines Novel Transcript Features.</title>
        <authorList>
            <person name="Ramaprasad A."/>
            <person name="Mourier T."/>
            <person name="Naeem R."/>
            <person name="Malas T.B."/>
            <person name="Moussa E."/>
            <person name="Panigrahi A."/>
            <person name="Vermont S.J."/>
            <person name="Otto T.D."/>
            <person name="Wastling J."/>
            <person name="Pain A."/>
        </authorList>
    </citation>
    <scope>NUCLEOTIDE SEQUENCE</scope>
    <source>
        <strain evidence="3">Liverpool</strain>
    </source>
</reference>
<evidence type="ECO:0000313" key="4">
    <source>
        <dbReference type="Proteomes" id="UP000007494"/>
    </source>
</evidence>
<gene>
    <name evidence="3" type="ORF">BN1204_003430</name>
    <name evidence="2" type="ORF">NCLIV_003430</name>
</gene>
<reference evidence="2" key="1">
    <citation type="submission" date="2011-02" db="EMBL/GenBank/DDBJ databases">
        <authorList>
            <person name="Aslett M."/>
        </authorList>
    </citation>
    <scope>NUCLEOTIDE SEQUENCE</scope>
    <source>
        <strain evidence="2">Liverpool</strain>
    </source>
</reference>